<dbReference type="InterPro" id="IPR006059">
    <property type="entry name" value="SBP"/>
</dbReference>
<dbReference type="SUPFAM" id="SSF53850">
    <property type="entry name" value="Periplasmic binding protein-like II"/>
    <property type="match status" value="1"/>
</dbReference>
<evidence type="ECO:0000313" key="5">
    <source>
        <dbReference type="EMBL" id="MBA1142319.1"/>
    </source>
</evidence>
<evidence type="ECO:0000256" key="4">
    <source>
        <dbReference type="SAM" id="SignalP"/>
    </source>
</evidence>
<comment type="subcellular location">
    <subcellularLocation>
        <location evidence="1">Periplasm</location>
    </subcellularLocation>
</comment>
<keyword evidence="6" id="KW-1185">Reference proteome</keyword>
<organism evidence="5 6">
    <name type="scientific">Mesorhizobium neociceri</name>
    <dbReference type="NCBI Taxonomy" id="1307853"/>
    <lineage>
        <taxon>Bacteria</taxon>
        <taxon>Pseudomonadati</taxon>
        <taxon>Pseudomonadota</taxon>
        <taxon>Alphaproteobacteria</taxon>
        <taxon>Hyphomicrobiales</taxon>
        <taxon>Phyllobacteriaceae</taxon>
        <taxon>Mesorhizobium</taxon>
    </lineage>
</organism>
<dbReference type="Pfam" id="PF01547">
    <property type="entry name" value="SBP_bac_1"/>
    <property type="match status" value="1"/>
</dbReference>
<keyword evidence="3" id="KW-0574">Periplasm</keyword>
<dbReference type="GO" id="GO:0042597">
    <property type="term" value="C:periplasmic space"/>
    <property type="evidence" value="ECO:0007669"/>
    <property type="project" value="UniProtKB-SubCell"/>
</dbReference>
<feature type="chain" id="PRO_5032389355" evidence="4">
    <location>
        <begin position="24"/>
        <end position="412"/>
    </location>
</feature>
<dbReference type="Gene3D" id="3.40.190.10">
    <property type="entry name" value="Periplasmic binding protein-like II"/>
    <property type="match status" value="2"/>
</dbReference>
<dbReference type="PANTHER" id="PTHR43649">
    <property type="entry name" value="ARABINOSE-BINDING PROTEIN-RELATED"/>
    <property type="match status" value="1"/>
</dbReference>
<name>A0A838B8M3_9HYPH</name>
<comment type="similarity">
    <text evidence="2">Belongs to the bacterial solute-binding protein 1 family.</text>
</comment>
<dbReference type="EMBL" id="JACDTY010000009">
    <property type="protein sequence ID" value="MBA1142319.1"/>
    <property type="molecule type" value="Genomic_DNA"/>
</dbReference>
<feature type="signal peptide" evidence="4">
    <location>
        <begin position="1"/>
        <end position="23"/>
    </location>
</feature>
<dbReference type="CDD" id="cd13585">
    <property type="entry name" value="PBP2_TMBP_like"/>
    <property type="match status" value="1"/>
</dbReference>
<comment type="caution">
    <text evidence="5">The sequence shown here is derived from an EMBL/GenBank/DDBJ whole genome shotgun (WGS) entry which is preliminary data.</text>
</comment>
<dbReference type="Proteomes" id="UP000558284">
    <property type="component" value="Unassembled WGS sequence"/>
</dbReference>
<sequence>MTLFKSLVSASVLACLISTSVAAEEINLFLIPSPSSTAIQSFIPEFERKTGITVNVTEVPYGEAHQKLLLSVQLHQGQYDIAQFDNSFLAAFGAAGVMAPLDDHLATSSVYDIGDFAVGQQDYGKYDGKTLGLTLSTEPMIQWYRTDIYAELGLKPATTWAEFESNAKAVKEAGKGDGAMFGWGPNASWWWMTLVWSFGGHLYDEQLRPTVNTAEAVTATRYFKEMLAYGPAGGISATGDDVANKFLSTNVGAMIQYSGYWGMALDPANSQHVGKIGTAKMPMGSVDVTHLAGWNIGIPSDARDPDAAWKFLEFVLGKPNARAYLLAGAAAIGRKSVTNDAELLAIHPYLPLLNIPASSRIERFPQLRVWPEMEKAILDALPPMLDGSTDIQGGLDALNEKLKPILAQEKAP</sequence>
<dbReference type="AlphaFoldDB" id="A0A838B8M3"/>
<dbReference type="InterPro" id="IPR050490">
    <property type="entry name" value="Bact_solute-bd_prot1"/>
</dbReference>
<accession>A0A838B8M3</accession>
<dbReference type="RefSeq" id="WP_181059158.1">
    <property type="nucleotide sequence ID" value="NZ_JACDTY010000009.1"/>
</dbReference>
<reference evidence="5 6" key="1">
    <citation type="submission" date="2020-07" db="EMBL/GenBank/DDBJ databases">
        <title>Definition of the novel symbiovar canariense within Mesorhizobium novociceri, a new species of genus Mesorhizobium nodulating Cicer canariense in the Caldera de Taburiente National Park (La Palma, Canary Islands).</title>
        <authorList>
            <person name="Leon-Barrios M."/>
            <person name="Perez-Yepez J."/>
            <person name="Flores-Felix J.D."/>
            <person name="Ramirez-Baena M.H."/>
            <person name="Pulido-Suarez L."/>
            <person name="Igual J.M."/>
            <person name="Velazquez E."/>
            <person name="Peix A."/>
        </authorList>
    </citation>
    <scope>NUCLEOTIDE SEQUENCE [LARGE SCALE GENOMIC DNA]</scope>
    <source>
        <strain evidence="5 6">CCANP35</strain>
    </source>
</reference>
<evidence type="ECO:0000256" key="1">
    <source>
        <dbReference type="ARBA" id="ARBA00004418"/>
    </source>
</evidence>
<keyword evidence="4" id="KW-0732">Signal</keyword>
<protein>
    <submittedName>
        <fullName evidence="5">Sugar ABC transporter substrate-binding protein</fullName>
    </submittedName>
</protein>
<evidence type="ECO:0000256" key="2">
    <source>
        <dbReference type="ARBA" id="ARBA00008520"/>
    </source>
</evidence>
<evidence type="ECO:0000313" key="6">
    <source>
        <dbReference type="Proteomes" id="UP000558284"/>
    </source>
</evidence>
<gene>
    <name evidence="5" type="ORF">H0241_18880</name>
</gene>
<proteinExistence type="inferred from homology"/>
<dbReference type="PANTHER" id="PTHR43649:SF12">
    <property type="entry name" value="DIACETYLCHITOBIOSE BINDING PROTEIN DASA"/>
    <property type="match status" value="1"/>
</dbReference>
<evidence type="ECO:0000256" key="3">
    <source>
        <dbReference type="ARBA" id="ARBA00022764"/>
    </source>
</evidence>